<feature type="domain" description="L-type lectin-like" evidence="7">
    <location>
        <begin position="15"/>
        <end position="101"/>
    </location>
</feature>
<keyword evidence="3" id="KW-0732">Signal</keyword>
<evidence type="ECO:0000313" key="8">
    <source>
        <dbReference type="EMBL" id="KAK2103362.1"/>
    </source>
</evidence>
<keyword evidence="4" id="KW-1133">Transmembrane helix</keyword>
<keyword evidence="9" id="KW-1185">Reference proteome</keyword>
<keyword evidence="5" id="KW-0472">Membrane</keyword>
<name>A0ABQ9V2C3_SAGOE</name>
<comment type="subcellular location">
    <subcellularLocation>
        <location evidence="1">Membrane</location>
        <topology evidence="1">Single-pass type I membrane protein</topology>
    </subcellularLocation>
</comment>
<dbReference type="InterPro" id="IPR051136">
    <property type="entry name" value="Intracellular_Lectin-GPT"/>
</dbReference>
<protein>
    <recommendedName>
        <fullName evidence="7">L-type lectin-like domain-containing protein</fullName>
    </recommendedName>
</protein>
<accession>A0ABQ9V2C3</accession>
<evidence type="ECO:0000256" key="3">
    <source>
        <dbReference type="ARBA" id="ARBA00022729"/>
    </source>
</evidence>
<evidence type="ECO:0000256" key="4">
    <source>
        <dbReference type="ARBA" id="ARBA00022989"/>
    </source>
</evidence>
<comment type="caution">
    <text evidence="8">The sequence shown here is derived from an EMBL/GenBank/DDBJ whole genome shotgun (WGS) entry which is preliminary data.</text>
</comment>
<evidence type="ECO:0000256" key="5">
    <source>
        <dbReference type="ARBA" id="ARBA00023136"/>
    </source>
</evidence>
<dbReference type="EMBL" id="JASSZA010000008">
    <property type="protein sequence ID" value="KAK2103362.1"/>
    <property type="molecule type" value="Genomic_DNA"/>
</dbReference>
<evidence type="ECO:0000256" key="2">
    <source>
        <dbReference type="ARBA" id="ARBA00022692"/>
    </source>
</evidence>
<dbReference type="InterPro" id="IPR005052">
    <property type="entry name" value="Lectin_leg"/>
</dbReference>
<proteinExistence type="predicted"/>
<dbReference type="Proteomes" id="UP001266305">
    <property type="component" value="Unassembled WGS sequence"/>
</dbReference>
<sequence>MLLCAQPRDTGPHKAESAVGSGQSLPLASHSEAVAASRGPGTYAILGLEKVRLAPSMRNRSGAVWSRASVLFSAWEVEVQMRVTGLGRRGAQGMVSVLSRT</sequence>
<evidence type="ECO:0000259" key="7">
    <source>
        <dbReference type="PROSITE" id="PS51328"/>
    </source>
</evidence>
<dbReference type="PANTHER" id="PTHR12223">
    <property type="entry name" value="VESICULAR MANNOSE-BINDING LECTIN"/>
    <property type="match status" value="1"/>
</dbReference>
<dbReference type="Pfam" id="PF03388">
    <property type="entry name" value="Lectin_leg-like"/>
    <property type="match status" value="1"/>
</dbReference>
<reference evidence="8 9" key="1">
    <citation type="submission" date="2023-05" db="EMBL/GenBank/DDBJ databases">
        <title>B98-5 Cell Line De Novo Hybrid Assembly: An Optical Mapping Approach.</title>
        <authorList>
            <person name="Kananen K."/>
            <person name="Auerbach J.A."/>
            <person name="Kautto E."/>
            <person name="Blachly J.S."/>
        </authorList>
    </citation>
    <scope>NUCLEOTIDE SEQUENCE [LARGE SCALE GENOMIC DNA]</scope>
    <source>
        <strain evidence="8">B95-8</strain>
        <tissue evidence="8">Cell line</tissue>
    </source>
</reference>
<dbReference type="SUPFAM" id="SSF49899">
    <property type="entry name" value="Concanavalin A-like lectins/glucanases"/>
    <property type="match status" value="1"/>
</dbReference>
<organism evidence="8 9">
    <name type="scientific">Saguinus oedipus</name>
    <name type="common">Cotton-top tamarin</name>
    <name type="synonym">Oedipomidas oedipus</name>
    <dbReference type="NCBI Taxonomy" id="9490"/>
    <lineage>
        <taxon>Eukaryota</taxon>
        <taxon>Metazoa</taxon>
        <taxon>Chordata</taxon>
        <taxon>Craniata</taxon>
        <taxon>Vertebrata</taxon>
        <taxon>Euteleostomi</taxon>
        <taxon>Mammalia</taxon>
        <taxon>Eutheria</taxon>
        <taxon>Euarchontoglires</taxon>
        <taxon>Primates</taxon>
        <taxon>Haplorrhini</taxon>
        <taxon>Platyrrhini</taxon>
        <taxon>Cebidae</taxon>
        <taxon>Callitrichinae</taxon>
        <taxon>Saguinus</taxon>
    </lineage>
</organism>
<dbReference type="PANTHER" id="PTHR12223:SF31">
    <property type="entry name" value="PROTEIN ERGIC-53-LIKE"/>
    <property type="match status" value="1"/>
</dbReference>
<dbReference type="InterPro" id="IPR013320">
    <property type="entry name" value="ConA-like_dom_sf"/>
</dbReference>
<evidence type="ECO:0000313" key="9">
    <source>
        <dbReference type="Proteomes" id="UP001266305"/>
    </source>
</evidence>
<dbReference type="Gene3D" id="2.60.120.200">
    <property type="match status" value="1"/>
</dbReference>
<gene>
    <name evidence="8" type="ORF">P7K49_017218</name>
</gene>
<keyword evidence="2" id="KW-0812">Transmembrane</keyword>
<evidence type="ECO:0000256" key="6">
    <source>
        <dbReference type="SAM" id="MobiDB-lite"/>
    </source>
</evidence>
<evidence type="ECO:0000256" key="1">
    <source>
        <dbReference type="ARBA" id="ARBA00004479"/>
    </source>
</evidence>
<dbReference type="PROSITE" id="PS51328">
    <property type="entry name" value="L_LECTIN_LIKE"/>
    <property type="match status" value="1"/>
</dbReference>
<feature type="region of interest" description="Disordered" evidence="6">
    <location>
        <begin position="1"/>
        <end position="24"/>
    </location>
</feature>